<evidence type="ECO:0000313" key="2">
    <source>
        <dbReference type="EMBL" id="MPC60044.1"/>
    </source>
</evidence>
<keyword evidence="3" id="KW-1185">Reference proteome</keyword>
<evidence type="ECO:0000313" key="3">
    <source>
        <dbReference type="Proteomes" id="UP000324222"/>
    </source>
</evidence>
<accession>A0A5B7GU02</accession>
<sequence>MIENYPTQARCGKPRDTPPSLTSPTRETLVKCHKSELQKRCQELGLNKIWVRKDQLIDMILQASTTDDLVTQTQYLAKPPPTPATHDAACPPDITAEPHPQITHPPALSDALNEVLKSPVTSVHQSSYNTHTYVCSDSVNSLFIASIV</sequence>
<dbReference type="AlphaFoldDB" id="A0A5B7GU02"/>
<dbReference type="EMBL" id="VSRR010017119">
    <property type="protein sequence ID" value="MPC60044.1"/>
    <property type="molecule type" value="Genomic_DNA"/>
</dbReference>
<reference evidence="2 3" key="1">
    <citation type="submission" date="2019-05" db="EMBL/GenBank/DDBJ databases">
        <title>Another draft genome of Portunus trituberculatus and its Hox gene families provides insights of decapod evolution.</title>
        <authorList>
            <person name="Jeong J.-H."/>
            <person name="Song I."/>
            <person name="Kim S."/>
            <person name="Choi T."/>
            <person name="Kim D."/>
            <person name="Ryu S."/>
            <person name="Kim W."/>
        </authorList>
    </citation>
    <scope>NUCLEOTIDE SEQUENCE [LARGE SCALE GENOMIC DNA]</scope>
    <source>
        <tissue evidence="2">Muscle</tissue>
    </source>
</reference>
<name>A0A5B7GU02_PORTR</name>
<proteinExistence type="predicted"/>
<organism evidence="2 3">
    <name type="scientific">Portunus trituberculatus</name>
    <name type="common">Swimming crab</name>
    <name type="synonym">Neptunus trituberculatus</name>
    <dbReference type="NCBI Taxonomy" id="210409"/>
    <lineage>
        <taxon>Eukaryota</taxon>
        <taxon>Metazoa</taxon>
        <taxon>Ecdysozoa</taxon>
        <taxon>Arthropoda</taxon>
        <taxon>Crustacea</taxon>
        <taxon>Multicrustacea</taxon>
        <taxon>Malacostraca</taxon>
        <taxon>Eumalacostraca</taxon>
        <taxon>Eucarida</taxon>
        <taxon>Decapoda</taxon>
        <taxon>Pleocyemata</taxon>
        <taxon>Brachyura</taxon>
        <taxon>Eubrachyura</taxon>
        <taxon>Portunoidea</taxon>
        <taxon>Portunidae</taxon>
        <taxon>Portuninae</taxon>
        <taxon>Portunus</taxon>
    </lineage>
</organism>
<gene>
    <name evidence="2" type="ORF">E2C01_054079</name>
</gene>
<evidence type="ECO:0000256" key="1">
    <source>
        <dbReference type="SAM" id="MobiDB-lite"/>
    </source>
</evidence>
<feature type="region of interest" description="Disordered" evidence="1">
    <location>
        <begin position="1"/>
        <end position="25"/>
    </location>
</feature>
<dbReference type="Proteomes" id="UP000324222">
    <property type="component" value="Unassembled WGS sequence"/>
</dbReference>
<protein>
    <submittedName>
        <fullName evidence="2">Uncharacterized protein</fullName>
    </submittedName>
</protein>
<comment type="caution">
    <text evidence="2">The sequence shown here is derived from an EMBL/GenBank/DDBJ whole genome shotgun (WGS) entry which is preliminary data.</text>
</comment>